<sequence length="346" mass="39944">MMMICEICLLMIIGVLGIYVAVTDIRRGVIQNKCLLWAVILGVGVNIVYYTRFAAGFLPVYGRNLLIISILSVSLYGLHFWAAGDSKLLIVVTFLFPARFYDTGYQMAVPGIYNVVLIFLLAYFYVLADSVVQYIKGREFHHSMRLNGTYVKLFLRQYLISFLYLHGLSLLLQRGLGEIYNRNQMLFTFLNLFAAVLIQSKEVFRKRMILLAVICMNIVLFVTSERTGFQPWMLRSYGILFLVLLLRYFVSGYNYREIPTREVARGMVLSYGTVAKFMPSRVKGLPRQTSEDMRCRITEEERQAIKRWESSKYGEETIVIVRKIPFAVFIICGTFVFLGIRVLVAW</sequence>
<feature type="transmembrane region" description="Helical" evidence="1">
    <location>
        <begin position="7"/>
        <end position="23"/>
    </location>
</feature>
<evidence type="ECO:0000259" key="2">
    <source>
        <dbReference type="Pfam" id="PF01478"/>
    </source>
</evidence>
<evidence type="ECO:0000313" key="3">
    <source>
        <dbReference type="EMBL" id="HJC49485.1"/>
    </source>
</evidence>
<proteinExistence type="predicted"/>
<feature type="transmembrane region" description="Helical" evidence="1">
    <location>
        <begin position="207"/>
        <end position="224"/>
    </location>
</feature>
<dbReference type="GO" id="GO:0016020">
    <property type="term" value="C:membrane"/>
    <property type="evidence" value="ECO:0007669"/>
    <property type="project" value="InterPro"/>
</dbReference>
<organism evidence="3 4">
    <name type="scientific">Candidatus Anaerostipes avistercoris</name>
    <dbReference type="NCBI Taxonomy" id="2838462"/>
    <lineage>
        <taxon>Bacteria</taxon>
        <taxon>Bacillati</taxon>
        <taxon>Bacillota</taxon>
        <taxon>Clostridia</taxon>
        <taxon>Lachnospirales</taxon>
        <taxon>Lachnospiraceae</taxon>
        <taxon>Anaerostipes</taxon>
    </lineage>
</organism>
<feature type="transmembrane region" description="Helical" evidence="1">
    <location>
        <begin position="236"/>
        <end position="255"/>
    </location>
</feature>
<feature type="domain" description="Prepilin type IV endopeptidase peptidase" evidence="2">
    <location>
        <begin position="12"/>
        <end position="125"/>
    </location>
</feature>
<keyword evidence="1" id="KW-0812">Transmembrane</keyword>
<gene>
    <name evidence="3" type="ORF">H9754_02710</name>
</gene>
<dbReference type="Pfam" id="PF01478">
    <property type="entry name" value="Peptidase_A24"/>
    <property type="match status" value="1"/>
</dbReference>
<dbReference type="Gene3D" id="1.20.120.1220">
    <property type="match status" value="1"/>
</dbReference>
<reference evidence="3" key="1">
    <citation type="journal article" date="2021" name="PeerJ">
        <title>Extensive microbial diversity within the chicken gut microbiome revealed by metagenomics and culture.</title>
        <authorList>
            <person name="Gilroy R."/>
            <person name="Ravi A."/>
            <person name="Getino M."/>
            <person name="Pursley I."/>
            <person name="Horton D.L."/>
            <person name="Alikhan N.F."/>
            <person name="Baker D."/>
            <person name="Gharbi K."/>
            <person name="Hall N."/>
            <person name="Watson M."/>
            <person name="Adriaenssens E.M."/>
            <person name="Foster-Nyarko E."/>
            <person name="Jarju S."/>
            <person name="Secka A."/>
            <person name="Antonio M."/>
            <person name="Oren A."/>
            <person name="Chaudhuri R.R."/>
            <person name="La Ragione R."/>
            <person name="Hildebrand F."/>
            <person name="Pallen M.J."/>
        </authorList>
    </citation>
    <scope>NUCLEOTIDE SEQUENCE</scope>
    <source>
        <strain evidence="3">ChiSjej3B21-8574</strain>
    </source>
</reference>
<feature type="transmembrane region" description="Helical" evidence="1">
    <location>
        <begin position="35"/>
        <end position="53"/>
    </location>
</feature>
<dbReference type="Proteomes" id="UP000823904">
    <property type="component" value="Unassembled WGS sequence"/>
</dbReference>
<reference evidence="3" key="2">
    <citation type="submission" date="2021-04" db="EMBL/GenBank/DDBJ databases">
        <authorList>
            <person name="Gilroy R."/>
        </authorList>
    </citation>
    <scope>NUCLEOTIDE SEQUENCE</scope>
    <source>
        <strain evidence="3">ChiSjej3B21-8574</strain>
    </source>
</reference>
<feature type="transmembrane region" description="Helical" evidence="1">
    <location>
        <begin position="111"/>
        <end position="132"/>
    </location>
</feature>
<comment type="caution">
    <text evidence="3">The sequence shown here is derived from an EMBL/GenBank/DDBJ whole genome shotgun (WGS) entry which is preliminary data.</text>
</comment>
<keyword evidence="1" id="KW-0472">Membrane</keyword>
<dbReference type="EC" id="3.4.23.43" evidence="3"/>
<name>A0A9D2T900_9FIRM</name>
<feature type="transmembrane region" description="Helical" evidence="1">
    <location>
        <begin position="65"/>
        <end position="84"/>
    </location>
</feature>
<feature type="transmembrane region" description="Helical" evidence="1">
    <location>
        <begin position="184"/>
        <end position="200"/>
    </location>
</feature>
<keyword evidence="3" id="KW-0378">Hydrolase</keyword>
<evidence type="ECO:0000256" key="1">
    <source>
        <dbReference type="SAM" id="Phobius"/>
    </source>
</evidence>
<accession>A0A9D2T900</accession>
<feature type="transmembrane region" description="Helical" evidence="1">
    <location>
        <begin position="153"/>
        <end position="172"/>
    </location>
</feature>
<feature type="transmembrane region" description="Helical" evidence="1">
    <location>
        <begin position="324"/>
        <end position="344"/>
    </location>
</feature>
<dbReference type="GO" id="GO:0004190">
    <property type="term" value="F:aspartic-type endopeptidase activity"/>
    <property type="evidence" value="ECO:0007669"/>
    <property type="project" value="UniProtKB-EC"/>
</dbReference>
<dbReference type="AlphaFoldDB" id="A0A9D2T900"/>
<dbReference type="InterPro" id="IPR000045">
    <property type="entry name" value="Prepilin_IV_endopep_pep"/>
</dbReference>
<keyword evidence="1" id="KW-1133">Transmembrane helix</keyword>
<dbReference type="EMBL" id="DWWD01000016">
    <property type="protein sequence ID" value="HJC49485.1"/>
    <property type="molecule type" value="Genomic_DNA"/>
</dbReference>
<protein>
    <submittedName>
        <fullName evidence="3">Prepilin peptidase</fullName>
        <ecNumber evidence="3">3.4.23.43</ecNumber>
    </submittedName>
</protein>
<evidence type="ECO:0000313" key="4">
    <source>
        <dbReference type="Proteomes" id="UP000823904"/>
    </source>
</evidence>